<sequence length="257" mass="28003">MINRDDRFRLDGRQALITGSCRGIGLELARGLAQAGAAVVLNGREAERSRAACRALREEGFAAEFAVFDVTDGAQVRTAVADLEERLGPIDILINNAGIQHRAPLEAFDPEQWHDLVRTNLDGVFHVSQAVARRMIERRRGKIINIGSVQCELARPSIAPYAATKGALRMLTRGMCADWARYGIQANGLAPGYFQTELNRALLDDEDFSAWLCQRTPAGRWGKPEELCGAAVFLASAASDFVNGQMLYVDGGLTSVV</sequence>
<dbReference type="GO" id="GO:0016616">
    <property type="term" value="F:oxidoreductase activity, acting on the CH-OH group of donors, NAD or NADP as acceptor"/>
    <property type="evidence" value="ECO:0007669"/>
    <property type="project" value="TreeGrafter"/>
</dbReference>
<dbReference type="InterPro" id="IPR002347">
    <property type="entry name" value="SDR_fam"/>
</dbReference>
<dbReference type="Proteomes" id="UP000199579">
    <property type="component" value="Unassembled WGS sequence"/>
</dbReference>
<accession>A0A1I4DFI2</accession>
<evidence type="ECO:0000256" key="2">
    <source>
        <dbReference type="ARBA" id="ARBA00023002"/>
    </source>
</evidence>
<dbReference type="PANTHER" id="PTHR42760:SF5">
    <property type="entry name" value="2-DEHYDRO-3-DEOXY-D-GLUCONATE 5-DEHYDROGENASE"/>
    <property type="match status" value="1"/>
</dbReference>
<evidence type="ECO:0000256" key="3">
    <source>
        <dbReference type="RuleBase" id="RU000363"/>
    </source>
</evidence>
<dbReference type="FunFam" id="3.40.50.720:FF:000084">
    <property type="entry name" value="Short-chain dehydrogenase reductase"/>
    <property type="match status" value="1"/>
</dbReference>
<organism evidence="6 8">
    <name type="scientific">Azotobacter beijerinckii</name>
    <dbReference type="NCBI Taxonomy" id="170623"/>
    <lineage>
        <taxon>Bacteria</taxon>
        <taxon>Pseudomonadati</taxon>
        <taxon>Pseudomonadota</taxon>
        <taxon>Gammaproteobacteria</taxon>
        <taxon>Pseudomonadales</taxon>
        <taxon>Pseudomonadaceae</taxon>
        <taxon>Azotobacter</taxon>
    </lineage>
</organism>
<evidence type="ECO:0000313" key="8">
    <source>
        <dbReference type="Proteomes" id="UP000199579"/>
    </source>
</evidence>
<dbReference type="CDD" id="cd05347">
    <property type="entry name" value="Ga5DH-like_SDR_c"/>
    <property type="match status" value="1"/>
</dbReference>
<dbReference type="AlphaFoldDB" id="A0A1I4DFI2"/>
<name>A0A1I4DFI2_9GAMM</name>
<evidence type="ECO:0000313" key="7">
    <source>
        <dbReference type="Proteomes" id="UP000198861"/>
    </source>
</evidence>
<dbReference type="SMART" id="SM00822">
    <property type="entry name" value="PKS_KR"/>
    <property type="match status" value="1"/>
</dbReference>
<evidence type="ECO:0000259" key="4">
    <source>
        <dbReference type="SMART" id="SM00822"/>
    </source>
</evidence>
<keyword evidence="7" id="KW-1185">Reference proteome</keyword>
<dbReference type="PROSITE" id="PS00061">
    <property type="entry name" value="ADH_SHORT"/>
    <property type="match status" value="1"/>
</dbReference>
<dbReference type="SUPFAM" id="SSF51735">
    <property type="entry name" value="NAD(P)-binding Rossmann-fold domains"/>
    <property type="match status" value="1"/>
</dbReference>
<dbReference type="EMBL" id="FOSX01000035">
    <property type="protein sequence ID" value="SFK92398.1"/>
    <property type="molecule type" value="Genomic_DNA"/>
</dbReference>
<dbReference type="InterPro" id="IPR020904">
    <property type="entry name" value="Sc_DH/Rdtase_CS"/>
</dbReference>
<evidence type="ECO:0000256" key="1">
    <source>
        <dbReference type="ARBA" id="ARBA00006484"/>
    </source>
</evidence>
<feature type="domain" description="Ketoreductase" evidence="4">
    <location>
        <begin position="13"/>
        <end position="182"/>
    </location>
</feature>
<dbReference type="Gene3D" id="3.40.50.720">
    <property type="entry name" value="NAD(P)-binding Rossmann-like Domain"/>
    <property type="match status" value="1"/>
</dbReference>
<dbReference type="PANTHER" id="PTHR42760">
    <property type="entry name" value="SHORT-CHAIN DEHYDROGENASES/REDUCTASES FAMILY MEMBER"/>
    <property type="match status" value="1"/>
</dbReference>
<comment type="similarity">
    <text evidence="1 3">Belongs to the short-chain dehydrogenases/reductases (SDR) family.</text>
</comment>
<dbReference type="EMBL" id="FOKJ01000038">
    <property type="protein sequence ID" value="SFB36638.1"/>
    <property type="molecule type" value="Genomic_DNA"/>
</dbReference>
<reference evidence="5 7" key="2">
    <citation type="submission" date="2016-10" db="EMBL/GenBank/DDBJ databases">
        <authorList>
            <person name="Varghese N."/>
            <person name="Submissions S."/>
        </authorList>
    </citation>
    <scope>NUCLEOTIDE SEQUENCE [LARGE SCALE GENOMIC DNA]</scope>
    <source>
        <strain evidence="5 7">DSM 282</strain>
    </source>
</reference>
<dbReference type="PRINTS" id="PR00081">
    <property type="entry name" value="GDHRDH"/>
</dbReference>
<reference evidence="6 8" key="1">
    <citation type="submission" date="2016-10" db="EMBL/GenBank/DDBJ databases">
        <authorList>
            <person name="de Groot N.N."/>
        </authorList>
    </citation>
    <scope>NUCLEOTIDE SEQUENCE [LARGE SCALE GENOMIC DNA]</scope>
    <source>
        <strain evidence="6 8">DSM 381</strain>
    </source>
</reference>
<evidence type="ECO:0000313" key="6">
    <source>
        <dbReference type="EMBL" id="SFK92398.1"/>
    </source>
</evidence>
<gene>
    <name evidence="5" type="ORF">SAMN04244571_02432</name>
    <name evidence="6" type="ORF">SAMN04244574_02391</name>
</gene>
<dbReference type="InterPro" id="IPR036291">
    <property type="entry name" value="NAD(P)-bd_dom_sf"/>
</dbReference>
<protein>
    <submittedName>
        <fullName evidence="6">Gluconate 5-dehydrogenase</fullName>
    </submittedName>
</protein>
<evidence type="ECO:0000313" key="5">
    <source>
        <dbReference type="EMBL" id="SFB36638.1"/>
    </source>
</evidence>
<dbReference type="Proteomes" id="UP000198861">
    <property type="component" value="Unassembled WGS sequence"/>
</dbReference>
<dbReference type="PRINTS" id="PR00080">
    <property type="entry name" value="SDRFAMILY"/>
</dbReference>
<keyword evidence="2" id="KW-0560">Oxidoreductase</keyword>
<dbReference type="RefSeq" id="WP_090940006.1">
    <property type="nucleotide sequence ID" value="NZ_FOKJ01000038.1"/>
</dbReference>
<dbReference type="Pfam" id="PF00106">
    <property type="entry name" value="adh_short"/>
    <property type="match status" value="1"/>
</dbReference>
<proteinExistence type="inferred from homology"/>
<dbReference type="InterPro" id="IPR057326">
    <property type="entry name" value="KR_dom"/>
</dbReference>